<dbReference type="PANTHER" id="PTHR43811:SF19">
    <property type="entry name" value="39 KDA FK506-BINDING NUCLEAR PROTEIN"/>
    <property type="match status" value="1"/>
</dbReference>
<evidence type="ECO:0000313" key="9">
    <source>
        <dbReference type="EMBL" id="AUD03878.1"/>
    </source>
</evidence>
<dbReference type="RefSeq" id="WP_100989945.1">
    <property type="nucleotide sequence ID" value="NZ_CP025096.1"/>
</dbReference>
<dbReference type="PROSITE" id="PS50059">
    <property type="entry name" value="FKBP_PPIASE"/>
    <property type="match status" value="1"/>
</dbReference>
<keyword evidence="10" id="KW-1185">Reference proteome</keyword>
<evidence type="ECO:0000256" key="3">
    <source>
        <dbReference type="ARBA" id="ARBA00023110"/>
    </source>
</evidence>
<dbReference type="Gene3D" id="3.10.50.40">
    <property type="match status" value="1"/>
</dbReference>
<dbReference type="KEGG" id="spir:CWM47_19850"/>
<dbReference type="SUPFAM" id="SSF54534">
    <property type="entry name" value="FKBP-like"/>
    <property type="match status" value="1"/>
</dbReference>
<dbReference type="GO" id="GO:0003755">
    <property type="term" value="F:peptidyl-prolyl cis-trans isomerase activity"/>
    <property type="evidence" value="ECO:0007669"/>
    <property type="project" value="UniProtKB-UniRule"/>
</dbReference>
<feature type="domain" description="PPIase FKBP-type" evidence="8">
    <location>
        <begin position="77"/>
        <end position="158"/>
    </location>
</feature>
<evidence type="ECO:0000256" key="5">
    <source>
        <dbReference type="PROSITE-ProRule" id="PRU00277"/>
    </source>
</evidence>
<proteinExistence type="inferred from homology"/>
<feature type="chain" id="PRO_5014991996" description="Peptidyl-prolyl cis-trans isomerase" evidence="7">
    <location>
        <begin position="22"/>
        <end position="158"/>
    </location>
</feature>
<evidence type="ECO:0000256" key="2">
    <source>
        <dbReference type="ARBA" id="ARBA00006577"/>
    </source>
</evidence>
<evidence type="ECO:0000256" key="4">
    <source>
        <dbReference type="ARBA" id="ARBA00023235"/>
    </source>
</evidence>
<evidence type="ECO:0000313" key="10">
    <source>
        <dbReference type="Proteomes" id="UP000232883"/>
    </source>
</evidence>
<keyword evidence="7" id="KW-0732">Signal</keyword>
<name>A0A2K8Z217_9BACT</name>
<dbReference type="PROSITE" id="PS51257">
    <property type="entry name" value="PROKAR_LIPOPROTEIN"/>
    <property type="match status" value="1"/>
</dbReference>
<dbReference type="PANTHER" id="PTHR43811">
    <property type="entry name" value="FKBP-TYPE PEPTIDYL-PROLYL CIS-TRANS ISOMERASE FKPA"/>
    <property type="match status" value="1"/>
</dbReference>
<gene>
    <name evidence="9" type="ORF">CWM47_19850</name>
</gene>
<keyword evidence="4 5" id="KW-0413">Isomerase</keyword>
<protein>
    <recommendedName>
        <fullName evidence="6">Peptidyl-prolyl cis-trans isomerase</fullName>
        <ecNumber evidence="6">5.2.1.8</ecNumber>
    </recommendedName>
</protein>
<accession>A0A2K8Z217</accession>
<evidence type="ECO:0000259" key="8">
    <source>
        <dbReference type="PROSITE" id="PS50059"/>
    </source>
</evidence>
<evidence type="ECO:0000256" key="1">
    <source>
        <dbReference type="ARBA" id="ARBA00000971"/>
    </source>
</evidence>
<dbReference type="InterPro" id="IPR046357">
    <property type="entry name" value="PPIase_dom_sf"/>
</dbReference>
<keyword evidence="3 5" id="KW-0697">Rotamase</keyword>
<comment type="catalytic activity">
    <reaction evidence="1 5 6">
        <text>[protein]-peptidylproline (omega=180) = [protein]-peptidylproline (omega=0)</text>
        <dbReference type="Rhea" id="RHEA:16237"/>
        <dbReference type="Rhea" id="RHEA-COMP:10747"/>
        <dbReference type="Rhea" id="RHEA-COMP:10748"/>
        <dbReference type="ChEBI" id="CHEBI:83833"/>
        <dbReference type="ChEBI" id="CHEBI:83834"/>
        <dbReference type="EC" id="5.2.1.8"/>
    </reaction>
</comment>
<dbReference type="EC" id="5.2.1.8" evidence="6"/>
<dbReference type="InterPro" id="IPR001179">
    <property type="entry name" value="PPIase_FKBP_dom"/>
</dbReference>
<sequence>MKNYSFALLFLILIASGCQQADQGPCTEPVVSIKAHYEDITTLKQYIDSSHIAAKFDERGFYYTIDAPGSGKKPDACANVTVNYSGKLTNGKTFDSASGISFYLNQLILGWQEGIPLVGPGGSITLYLPPSLAYGSQDQNDIPGNSILVFKIDLVKIN</sequence>
<feature type="signal peptide" evidence="7">
    <location>
        <begin position="1"/>
        <end position="21"/>
    </location>
</feature>
<dbReference type="EMBL" id="CP025096">
    <property type="protein sequence ID" value="AUD03878.1"/>
    <property type="molecule type" value="Genomic_DNA"/>
</dbReference>
<dbReference type="AlphaFoldDB" id="A0A2K8Z217"/>
<evidence type="ECO:0000256" key="6">
    <source>
        <dbReference type="RuleBase" id="RU003915"/>
    </source>
</evidence>
<evidence type="ECO:0000256" key="7">
    <source>
        <dbReference type="SAM" id="SignalP"/>
    </source>
</evidence>
<dbReference type="Proteomes" id="UP000232883">
    <property type="component" value="Chromosome"/>
</dbReference>
<dbReference type="OrthoDB" id="9814548at2"/>
<organism evidence="9 10">
    <name type="scientific">Spirosoma pollinicola</name>
    <dbReference type="NCBI Taxonomy" id="2057025"/>
    <lineage>
        <taxon>Bacteria</taxon>
        <taxon>Pseudomonadati</taxon>
        <taxon>Bacteroidota</taxon>
        <taxon>Cytophagia</taxon>
        <taxon>Cytophagales</taxon>
        <taxon>Cytophagaceae</taxon>
        <taxon>Spirosoma</taxon>
    </lineage>
</organism>
<comment type="similarity">
    <text evidence="2 6">Belongs to the FKBP-type PPIase family.</text>
</comment>
<reference evidence="9 10" key="1">
    <citation type="submission" date="2017-11" db="EMBL/GenBank/DDBJ databases">
        <title>Taxonomic description and genome sequences of Spirosoma HA7 sp. nov., isolated from pollen microhabitat of Corylus avellana.</title>
        <authorList>
            <person name="Ambika Manirajan B."/>
            <person name="Suarez C."/>
            <person name="Ratering S."/>
            <person name="Geissler-Plaum R."/>
            <person name="Cardinale M."/>
            <person name="Sylvia S."/>
        </authorList>
    </citation>
    <scope>NUCLEOTIDE SEQUENCE [LARGE SCALE GENOMIC DNA]</scope>
    <source>
        <strain evidence="9 10">HA7</strain>
    </source>
</reference>
<dbReference type="Pfam" id="PF00254">
    <property type="entry name" value="FKBP_C"/>
    <property type="match status" value="1"/>
</dbReference>